<sequence>MVFLCASESPAKGNAPFPSRASPRRITRVISLLLVAAALSAFFLIQDVSPDVPPHVQAALARCRGLHAKPGPPPNFHARAVSDRFEAGTHPTLVRNATIWTGEGVLEQGDILLAGGVIQAVGHLGAATDLGEEYAAVDVLDAHGAWVTPGLVDVHSHVGVESNPGLEGSGDGNSMHGTIQPWLRSLDGLNTHDDSYRLAVAGGLTTALVIPGSANAIGGQGFVVKFRPTSERSPSSMLLEPPFGLNGTEADPDVPRRWRHIKHACGENPSRVYGQTRMDTFWQFREAYETARKIKVAQDDYCQAASTGRWDEIEGKDFPDDLKWEALVDVLRGKAKVNTHCYEAVDLDDFVRLTNEFKFPLASFHHAHETYLVPDVLKRAYGGPPASAVFATFARYKREAYRHSEFAPKILHDNGLKVVMKTDHPAIVSRYLLHEAQQAHYYGLPADVALASVTSTAAEVLGMDHRVGYVKVGWDADIVLWDSHPLQLGATPVHVFVDGIPQLKDPHVSPKAPERATGPPSTPDFTREAEQAVKYEGLPPLEPVKRLRPGHKVVFTNVKGMVTEGDMKTTMKSAAPGETAGREVLFSVVAEAGEVLYVGACREYVSGNSMDAEEVEVVDLAGGWISPGLTTIGSSLGLQEITMEASTKDGEVLDVLTSDAPVAGEVVRAVDGLMFGTRNAWLAYRSGVTDAITAPESSTLIAGFSVAFSTGAEGKLEKGAIVKDAVALHVRISMSGSTSVSTQIAALRKLLLPPAGKRNDFAASVVQGTMPLVVHADNADVIATLIALKREVEHAIRAHLKMTIIGGAEAHLLAPELARANVGVIVISPRAFPYSWEKRRILPGPPLTNDTNIIRLLEAGVTVGIGPQGISGDQLGEWAVRNLRFDTAWAALESGGRITQTQALAMATTNIRQLLGVKGSGDLVATRGGGILDLESKVVGVLSSSRGVVDLL</sequence>
<dbReference type="RefSeq" id="XP_003031273.1">
    <property type="nucleotide sequence ID" value="XM_003031227.1"/>
</dbReference>
<dbReference type="Gene3D" id="3.20.20.140">
    <property type="entry name" value="Metal-dependent hydrolases"/>
    <property type="match status" value="2"/>
</dbReference>
<dbReference type="GeneID" id="9587322"/>
<dbReference type="EMBL" id="GL377307">
    <property type="protein sequence ID" value="EFI96370.1"/>
    <property type="molecule type" value="Genomic_DNA"/>
</dbReference>
<dbReference type="InterPro" id="IPR011059">
    <property type="entry name" value="Metal-dep_hydrolase_composite"/>
</dbReference>
<reference evidence="3 4" key="1">
    <citation type="journal article" date="2010" name="Nat. Biotechnol.">
        <title>Genome sequence of the model mushroom Schizophyllum commune.</title>
        <authorList>
            <person name="Ohm R.A."/>
            <person name="de Jong J.F."/>
            <person name="Lugones L.G."/>
            <person name="Aerts A."/>
            <person name="Kothe E."/>
            <person name="Stajich J.E."/>
            <person name="de Vries R.P."/>
            <person name="Record E."/>
            <person name="Levasseur A."/>
            <person name="Baker S.E."/>
            <person name="Bartholomew K.A."/>
            <person name="Coutinho P.M."/>
            <person name="Erdmann S."/>
            <person name="Fowler T.J."/>
            <person name="Gathman A.C."/>
            <person name="Lombard V."/>
            <person name="Henrissat B."/>
            <person name="Knabe N."/>
            <person name="Kuees U."/>
            <person name="Lilly W.W."/>
            <person name="Lindquist E."/>
            <person name="Lucas S."/>
            <person name="Magnuson J.K."/>
            <person name="Piumi F."/>
            <person name="Raudaskoski M."/>
            <person name="Salamov A."/>
            <person name="Schmutz J."/>
            <person name="Schwarze F.W.M.R."/>
            <person name="vanKuyk P.A."/>
            <person name="Horton J.S."/>
            <person name="Grigoriev I.V."/>
            <person name="Woesten H.A.B."/>
        </authorList>
    </citation>
    <scope>NUCLEOTIDE SEQUENCE [LARGE SCALE GENOMIC DNA]</scope>
    <source>
        <strain evidence="4">H4-8 / FGSC 9210</strain>
    </source>
</reference>
<dbReference type="InterPro" id="IPR051781">
    <property type="entry name" value="Metallo-dep_Hydrolase"/>
</dbReference>
<dbReference type="InterPro" id="IPR032466">
    <property type="entry name" value="Metal_Hydrolase"/>
</dbReference>
<dbReference type="Proteomes" id="UP000007431">
    <property type="component" value="Unassembled WGS sequence"/>
</dbReference>
<evidence type="ECO:0000256" key="1">
    <source>
        <dbReference type="SAM" id="MobiDB-lite"/>
    </source>
</evidence>
<dbReference type="KEGG" id="scm:SCHCO_02629542"/>
<keyword evidence="4" id="KW-1185">Reference proteome</keyword>
<dbReference type="InParanoid" id="D8Q790"/>
<dbReference type="AlphaFoldDB" id="D8Q790"/>
<protein>
    <recommendedName>
        <fullName evidence="2">Amidohydrolase-related domain-containing protein</fullName>
    </recommendedName>
</protein>
<dbReference type="Pfam" id="PF01979">
    <property type="entry name" value="Amidohydro_1"/>
    <property type="match status" value="1"/>
</dbReference>
<evidence type="ECO:0000313" key="3">
    <source>
        <dbReference type="EMBL" id="EFI96370.1"/>
    </source>
</evidence>
<dbReference type="GO" id="GO:0016810">
    <property type="term" value="F:hydrolase activity, acting on carbon-nitrogen (but not peptide) bonds"/>
    <property type="evidence" value="ECO:0007669"/>
    <property type="project" value="InterPro"/>
</dbReference>
<dbReference type="VEuPathDB" id="FungiDB:SCHCODRAFT_02629542"/>
<proteinExistence type="predicted"/>
<dbReference type="OrthoDB" id="10258955at2759"/>
<evidence type="ECO:0000259" key="2">
    <source>
        <dbReference type="Pfam" id="PF01979"/>
    </source>
</evidence>
<dbReference type="PANTHER" id="PTHR43135">
    <property type="entry name" value="ALPHA-D-RIBOSE 1-METHYLPHOSPHONATE 5-TRIPHOSPHATE DIPHOSPHATASE"/>
    <property type="match status" value="1"/>
</dbReference>
<dbReference type="PANTHER" id="PTHR43135:SF3">
    <property type="entry name" value="ALPHA-D-RIBOSE 1-METHYLPHOSPHONATE 5-TRIPHOSPHATE DIPHOSPHATASE"/>
    <property type="match status" value="1"/>
</dbReference>
<feature type="region of interest" description="Disordered" evidence="1">
    <location>
        <begin position="504"/>
        <end position="525"/>
    </location>
</feature>
<evidence type="ECO:0000313" key="4">
    <source>
        <dbReference type="Proteomes" id="UP000007431"/>
    </source>
</evidence>
<accession>D8Q790</accession>
<feature type="domain" description="Amidohydrolase-related" evidence="2">
    <location>
        <begin position="406"/>
        <end position="495"/>
    </location>
</feature>
<dbReference type="SUPFAM" id="SSF51338">
    <property type="entry name" value="Composite domain of metallo-dependent hydrolases"/>
    <property type="match status" value="1"/>
</dbReference>
<dbReference type="OMA" id="RSFPYTW"/>
<dbReference type="SUPFAM" id="SSF51556">
    <property type="entry name" value="Metallo-dependent hydrolases"/>
    <property type="match status" value="2"/>
</dbReference>
<name>D8Q790_SCHCM</name>
<dbReference type="HOGENOM" id="CLU_006273_0_0_1"/>
<dbReference type="eggNOG" id="ENOG502QQ9Z">
    <property type="taxonomic scope" value="Eukaryota"/>
</dbReference>
<dbReference type="InterPro" id="IPR006680">
    <property type="entry name" value="Amidohydro-rel"/>
</dbReference>
<feature type="compositionally biased region" description="Basic and acidic residues" evidence="1">
    <location>
        <begin position="504"/>
        <end position="514"/>
    </location>
</feature>
<gene>
    <name evidence="3" type="ORF">SCHCODRAFT_77049</name>
</gene>
<organism evidence="4">
    <name type="scientific">Schizophyllum commune (strain H4-8 / FGSC 9210)</name>
    <name type="common">Split gill fungus</name>
    <dbReference type="NCBI Taxonomy" id="578458"/>
    <lineage>
        <taxon>Eukaryota</taxon>
        <taxon>Fungi</taxon>
        <taxon>Dikarya</taxon>
        <taxon>Basidiomycota</taxon>
        <taxon>Agaricomycotina</taxon>
        <taxon>Agaricomycetes</taxon>
        <taxon>Agaricomycetidae</taxon>
        <taxon>Agaricales</taxon>
        <taxon>Schizophyllaceae</taxon>
        <taxon>Schizophyllum</taxon>
    </lineage>
</organism>